<evidence type="ECO:0000313" key="1">
    <source>
        <dbReference type="EMBL" id="MBL0403758.1"/>
    </source>
</evidence>
<gene>
    <name evidence="1" type="ORF">JKG68_07270</name>
</gene>
<comment type="caution">
    <text evidence="1">The sequence shown here is derived from an EMBL/GenBank/DDBJ whole genome shotgun (WGS) entry which is preliminary data.</text>
</comment>
<reference evidence="1" key="1">
    <citation type="submission" date="2021-01" db="EMBL/GenBank/DDBJ databases">
        <title>Microvirga sp.</title>
        <authorList>
            <person name="Kim M.K."/>
        </authorList>
    </citation>
    <scope>NUCLEOTIDE SEQUENCE</scope>
    <source>
        <strain evidence="1">5420S-16</strain>
    </source>
</reference>
<protein>
    <submittedName>
        <fullName evidence="1">Helix-turn-helix domain-containing protein</fullName>
    </submittedName>
</protein>
<evidence type="ECO:0000313" key="2">
    <source>
        <dbReference type="Proteomes" id="UP000605848"/>
    </source>
</evidence>
<accession>A0A936Z651</accession>
<organism evidence="1 2">
    <name type="scientific">Microvirga aerilata</name>
    <dbReference type="NCBI Taxonomy" id="670292"/>
    <lineage>
        <taxon>Bacteria</taxon>
        <taxon>Pseudomonadati</taxon>
        <taxon>Pseudomonadota</taxon>
        <taxon>Alphaproteobacteria</taxon>
        <taxon>Hyphomicrobiales</taxon>
        <taxon>Methylobacteriaceae</taxon>
        <taxon>Microvirga</taxon>
    </lineage>
</organism>
<dbReference type="AlphaFoldDB" id="A0A936Z651"/>
<dbReference type="Proteomes" id="UP000605848">
    <property type="component" value="Unassembled WGS sequence"/>
</dbReference>
<dbReference type="RefSeq" id="WP_202057472.1">
    <property type="nucleotide sequence ID" value="NZ_JAEQMY010000008.1"/>
</dbReference>
<sequence length="110" mass="12583">MNDNNKSEEDFDPKDPETWPLWLELKEVAKVLRYKDVDSIRAITNKPVTLGGLAYRKEGRRRMVSKDDLLAYMNRPIANARVPAPAPKQPRKLSAPVGRKSFMARFEKAA</sequence>
<keyword evidence="2" id="KW-1185">Reference proteome</keyword>
<name>A0A936Z651_9HYPH</name>
<proteinExistence type="predicted"/>
<dbReference type="EMBL" id="JAEQMY010000008">
    <property type="protein sequence ID" value="MBL0403758.1"/>
    <property type="molecule type" value="Genomic_DNA"/>
</dbReference>